<protein>
    <submittedName>
        <fullName evidence="1">Uncharacterized protein</fullName>
    </submittedName>
</protein>
<name>A0A1U7GU25_9CYAN</name>
<organism evidence="1 2">
    <name type="scientific">Fischerella major NIES-592</name>
    <dbReference type="NCBI Taxonomy" id="210994"/>
    <lineage>
        <taxon>Bacteria</taxon>
        <taxon>Bacillati</taxon>
        <taxon>Cyanobacteriota</taxon>
        <taxon>Cyanophyceae</taxon>
        <taxon>Nostocales</taxon>
        <taxon>Hapalosiphonaceae</taxon>
        <taxon>Fischerella</taxon>
    </lineage>
</organism>
<gene>
    <name evidence="1" type="ORF">NIES592_21655</name>
</gene>
<sequence>MFSEIYYLVRSKTDGRYLTAHPNAEGVSYLLMFREHSDALSYLNTHAGELANRFAVESIPGSQLKALLKRWGFGGMAMVTDPLLPKIEFLQQG</sequence>
<dbReference type="Proteomes" id="UP000186391">
    <property type="component" value="Unassembled WGS sequence"/>
</dbReference>
<reference evidence="1 2" key="1">
    <citation type="submission" date="2016-11" db="EMBL/GenBank/DDBJ databases">
        <title>Draft Genome Sequences of Nine Cyanobacterial Strains from Diverse Habitats.</title>
        <authorList>
            <person name="Zhu T."/>
            <person name="Hou S."/>
            <person name="Lu X."/>
            <person name="Hess W.R."/>
        </authorList>
    </citation>
    <scope>NUCLEOTIDE SEQUENCE [LARGE SCALE GENOMIC DNA]</scope>
    <source>
        <strain evidence="1 2">NIES-592</strain>
    </source>
</reference>
<evidence type="ECO:0000313" key="1">
    <source>
        <dbReference type="EMBL" id="OKH11473.1"/>
    </source>
</evidence>
<proteinExistence type="predicted"/>
<dbReference type="EMBL" id="MRCA01000018">
    <property type="protein sequence ID" value="OKH11473.1"/>
    <property type="molecule type" value="Genomic_DNA"/>
</dbReference>
<dbReference type="OrthoDB" id="582684at2"/>
<accession>A0A1U7GU25</accession>
<dbReference type="AlphaFoldDB" id="A0A1U7GU25"/>
<dbReference type="RefSeq" id="WP_062247795.1">
    <property type="nucleotide sequence ID" value="NZ_MRCA01000018.1"/>
</dbReference>
<evidence type="ECO:0000313" key="2">
    <source>
        <dbReference type="Proteomes" id="UP000186391"/>
    </source>
</evidence>
<comment type="caution">
    <text evidence="1">The sequence shown here is derived from an EMBL/GenBank/DDBJ whole genome shotgun (WGS) entry which is preliminary data.</text>
</comment>
<keyword evidence="2" id="KW-1185">Reference proteome</keyword>